<dbReference type="InterPro" id="IPR006083">
    <property type="entry name" value="PRK/URK"/>
</dbReference>
<evidence type="ECO:0000259" key="1">
    <source>
        <dbReference type="Pfam" id="PF00485"/>
    </source>
</evidence>
<gene>
    <name evidence="2" type="ORF">U732_760</name>
</gene>
<keyword evidence="2" id="KW-0418">Kinase</keyword>
<name>A0A0C1QVQ3_9CLOT</name>
<dbReference type="STRING" id="29341.RSJ17_06600"/>
<proteinExistence type="predicted"/>
<sequence length="226" mass="26311">MNEYVFKKIRDAIENKQKSHPFRILINGAQGSGKTMFASELVDFLNSEGFEAFHVTVDRFHNLSNIRYKLGRDSAEGYYKFAYNLDSFYEKVLKPLTEDKPYYIPAIMDLKEDKAIKLDPVYVSYNSVCVVDGAFLLTPKLYDGWDLTIYLQVPIEKAKERGVLRDACDLGGLDEAKRKFEQRYHRAYSMYLKENQPEKFADIVIDNSDYTNRSIKLIRCMESNID</sequence>
<dbReference type="AlphaFoldDB" id="A0A0C1QVQ3"/>
<dbReference type="RefSeq" id="WP_039636831.1">
    <property type="nucleotide sequence ID" value="NZ_AYSO01000020.1"/>
</dbReference>
<reference evidence="2 3" key="1">
    <citation type="journal article" date="2015" name="Infect. Genet. Evol.">
        <title>Genomic sequences of six botulinum neurotoxin-producing strains representing three clostridial species illustrate the mobility and diversity of botulinum neurotoxin genes.</title>
        <authorList>
            <person name="Smith T.J."/>
            <person name="Hill K.K."/>
            <person name="Xie G."/>
            <person name="Foley B.T."/>
            <person name="Williamson C.H."/>
            <person name="Foster J.T."/>
            <person name="Johnson S.L."/>
            <person name="Chertkov O."/>
            <person name="Teshima H."/>
            <person name="Gibbons H.S."/>
            <person name="Johnsky L.A."/>
            <person name="Karavis M.A."/>
            <person name="Smith L.A."/>
        </authorList>
    </citation>
    <scope>NUCLEOTIDE SEQUENCE [LARGE SCALE GENOMIC DNA]</scope>
    <source>
        <strain evidence="2 3">CDC 2741</strain>
    </source>
</reference>
<dbReference type="SUPFAM" id="SSF52540">
    <property type="entry name" value="P-loop containing nucleoside triphosphate hydrolases"/>
    <property type="match status" value="1"/>
</dbReference>
<dbReference type="InterPro" id="IPR027417">
    <property type="entry name" value="P-loop_NTPase"/>
</dbReference>
<feature type="domain" description="Phosphoribulokinase/uridine kinase" evidence="1">
    <location>
        <begin position="25"/>
        <end position="205"/>
    </location>
</feature>
<dbReference type="OrthoDB" id="1420794at2"/>
<keyword evidence="2" id="KW-0808">Transferase</keyword>
<dbReference type="EMBL" id="AYSO01000020">
    <property type="protein sequence ID" value="KIE45047.1"/>
    <property type="molecule type" value="Genomic_DNA"/>
</dbReference>
<comment type="caution">
    <text evidence="2">The sequence shown here is derived from an EMBL/GenBank/DDBJ whole genome shotgun (WGS) entry which is preliminary data.</text>
</comment>
<dbReference type="Proteomes" id="UP000031366">
    <property type="component" value="Unassembled WGS sequence"/>
</dbReference>
<evidence type="ECO:0000313" key="3">
    <source>
        <dbReference type="Proteomes" id="UP000031366"/>
    </source>
</evidence>
<evidence type="ECO:0000313" key="2">
    <source>
        <dbReference type="EMBL" id="KIE45047.1"/>
    </source>
</evidence>
<keyword evidence="3" id="KW-1185">Reference proteome</keyword>
<organism evidence="2 3">
    <name type="scientific">Clostridium argentinense CDC 2741</name>
    <dbReference type="NCBI Taxonomy" id="1418104"/>
    <lineage>
        <taxon>Bacteria</taxon>
        <taxon>Bacillati</taxon>
        <taxon>Bacillota</taxon>
        <taxon>Clostridia</taxon>
        <taxon>Eubacteriales</taxon>
        <taxon>Clostridiaceae</taxon>
        <taxon>Clostridium</taxon>
    </lineage>
</organism>
<accession>A0A0C1QVQ3</accession>
<dbReference type="Gene3D" id="3.40.50.300">
    <property type="entry name" value="P-loop containing nucleotide triphosphate hydrolases"/>
    <property type="match status" value="1"/>
</dbReference>
<dbReference type="GO" id="GO:0016301">
    <property type="term" value="F:kinase activity"/>
    <property type="evidence" value="ECO:0007669"/>
    <property type="project" value="UniProtKB-KW"/>
</dbReference>
<protein>
    <submittedName>
        <fullName evidence="2">Thymidylate kinase family protein</fullName>
    </submittedName>
</protein>
<dbReference type="Pfam" id="PF00485">
    <property type="entry name" value="PRK"/>
    <property type="match status" value="1"/>
</dbReference>
<dbReference type="GO" id="GO:0005524">
    <property type="term" value="F:ATP binding"/>
    <property type="evidence" value="ECO:0007669"/>
    <property type="project" value="InterPro"/>
</dbReference>